<proteinExistence type="predicted"/>
<evidence type="ECO:0000313" key="1">
    <source>
        <dbReference type="EMBL" id="KAI4865552.1"/>
    </source>
</evidence>
<keyword evidence="2" id="KW-1185">Reference proteome</keyword>
<keyword evidence="1" id="KW-0418">Kinase</keyword>
<dbReference type="Proteomes" id="UP001497700">
    <property type="component" value="Unassembled WGS sequence"/>
</dbReference>
<organism evidence="1 2">
    <name type="scientific">Hypoxylon rubiginosum</name>
    <dbReference type="NCBI Taxonomy" id="110542"/>
    <lineage>
        <taxon>Eukaryota</taxon>
        <taxon>Fungi</taxon>
        <taxon>Dikarya</taxon>
        <taxon>Ascomycota</taxon>
        <taxon>Pezizomycotina</taxon>
        <taxon>Sordariomycetes</taxon>
        <taxon>Xylariomycetidae</taxon>
        <taxon>Xylariales</taxon>
        <taxon>Hypoxylaceae</taxon>
        <taxon>Hypoxylon</taxon>
    </lineage>
</organism>
<evidence type="ECO:0000313" key="2">
    <source>
        <dbReference type="Proteomes" id="UP001497700"/>
    </source>
</evidence>
<keyword evidence="1" id="KW-0808">Transferase</keyword>
<dbReference type="EMBL" id="MU393470">
    <property type="protein sequence ID" value="KAI4865552.1"/>
    <property type="molecule type" value="Genomic_DNA"/>
</dbReference>
<protein>
    <submittedName>
        <fullName evidence="1">Serine-threonine protein kinase 19-domain-containing protein</fullName>
    </submittedName>
</protein>
<comment type="caution">
    <text evidence="1">The sequence shown here is derived from an EMBL/GenBank/DDBJ whole genome shotgun (WGS) entry which is preliminary data.</text>
</comment>
<name>A0ACB9Z1H8_9PEZI</name>
<gene>
    <name evidence="1" type="ORF">F4820DRAFT_291911</name>
</gene>
<sequence>MSLRSILGGSSRVRKSKKSVAKKSASSQSPSSSSWAASLPRSKPSAPQRKRSKLDEDDDDDLFDDKLDDYGLVRALGTDLNLRDTSQAVLYIRSHMFSPMPEQATGMNSTRIAEVLNYRKRMPPIVTISHVQTLLSSPSAVEREIAELARAGFLRKVVVARRGDIGETVVLSADFEQMVKDSTSLDKKTKDSLMTFLKENPGKQTIGRNALRGSEIEQLIRAGFITSHLTGVIHHGSMSNTMNLYSRPEDKVTLTSLDIVSRQPTGSLGAVGGDGALHRAGGSGGGSLSIPGRGADATDMKLAVPGNGTFLELVSSALEHLVSLLGKSRFREAPETALRDRWDGGVAREEARYAAKRSRGEFSGVLPGQTRKWRQFYGLSFDWVLQEAVGSGLVEVFETRSVGRGIRAL</sequence>
<reference evidence="1 2" key="1">
    <citation type="journal article" date="2022" name="New Phytol.">
        <title>Ecological generalism drives hyperdiversity of secondary metabolite gene clusters in xylarialean endophytes.</title>
        <authorList>
            <person name="Franco M.E.E."/>
            <person name="Wisecaver J.H."/>
            <person name="Arnold A.E."/>
            <person name="Ju Y.M."/>
            <person name="Slot J.C."/>
            <person name="Ahrendt S."/>
            <person name="Moore L.P."/>
            <person name="Eastman K.E."/>
            <person name="Scott K."/>
            <person name="Konkel Z."/>
            <person name="Mondo S.J."/>
            <person name="Kuo A."/>
            <person name="Hayes R.D."/>
            <person name="Haridas S."/>
            <person name="Andreopoulos B."/>
            <person name="Riley R."/>
            <person name="LaButti K."/>
            <person name="Pangilinan J."/>
            <person name="Lipzen A."/>
            <person name="Amirebrahimi M."/>
            <person name="Yan J."/>
            <person name="Adam C."/>
            <person name="Keymanesh K."/>
            <person name="Ng V."/>
            <person name="Louie K."/>
            <person name="Northen T."/>
            <person name="Drula E."/>
            <person name="Henrissat B."/>
            <person name="Hsieh H.M."/>
            <person name="Youens-Clark K."/>
            <person name="Lutzoni F."/>
            <person name="Miadlikowska J."/>
            <person name="Eastwood D.C."/>
            <person name="Hamelin R.C."/>
            <person name="Grigoriev I.V."/>
            <person name="U'Ren J.M."/>
        </authorList>
    </citation>
    <scope>NUCLEOTIDE SEQUENCE [LARGE SCALE GENOMIC DNA]</scope>
    <source>
        <strain evidence="1 2">CBS 119005</strain>
    </source>
</reference>
<accession>A0ACB9Z1H8</accession>